<keyword evidence="3 4" id="KW-0694">RNA-binding</keyword>
<dbReference type="NCBIfam" id="NF002469">
    <property type="entry name" value="PRK01712.1"/>
    <property type="match status" value="1"/>
</dbReference>
<comment type="similarity">
    <text evidence="4">Belongs to the CsrA/RsmA family.</text>
</comment>
<dbReference type="PANTHER" id="PTHR34984:SF1">
    <property type="entry name" value="CARBON STORAGE REGULATOR"/>
    <property type="match status" value="1"/>
</dbReference>
<evidence type="ECO:0000256" key="2">
    <source>
        <dbReference type="ARBA" id="ARBA00022845"/>
    </source>
</evidence>
<protein>
    <recommendedName>
        <fullName evidence="4">Translational regulator CsrA</fullName>
    </recommendedName>
</protein>
<dbReference type="HAMAP" id="MF_00167">
    <property type="entry name" value="CsrA"/>
    <property type="match status" value="1"/>
</dbReference>
<evidence type="ECO:0000313" key="6">
    <source>
        <dbReference type="Proteomes" id="UP001596494"/>
    </source>
</evidence>
<evidence type="ECO:0000313" key="5">
    <source>
        <dbReference type="EMBL" id="MFC7321887.1"/>
    </source>
</evidence>
<keyword evidence="4" id="KW-0678">Repressor</keyword>
<keyword evidence="6" id="KW-1185">Reference proteome</keyword>
<evidence type="ECO:0000256" key="3">
    <source>
        <dbReference type="ARBA" id="ARBA00022884"/>
    </source>
</evidence>
<dbReference type="EMBL" id="JBHTBY010000011">
    <property type="protein sequence ID" value="MFC7321887.1"/>
    <property type="molecule type" value="Genomic_DNA"/>
</dbReference>
<sequence length="76" mass="8259">MLVLNRKSGESVRIGDDIEVKVVSVEGGQVKLGIEAPKHVEIHRQEIYVAIQEENAEAATFSGNLLDLLKNSSDGN</sequence>
<keyword evidence="2 4" id="KW-0810">Translation regulation</keyword>
<dbReference type="InterPro" id="IPR003751">
    <property type="entry name" value="CsrA"/>
</dbReference>
<comment type="subunit">
    <text evidence="4">Homodimer; the beta-strands of each monomer intercalate to form a hydrophobic core, while the alpha-helices form wings that extend away from the core.</text>
</comment>
<dbReference type="Proteomes" id="UP001596494">
    <property type="component" value="Unassembled WGS sequence"/>
</dbReference>
<name>A0ABW2K6E2_9BACI</name>
<dbReference type="Gene3D" id="2.60.40.4380">
    <property type="entry name" value="Translational regulator CsrA"/>
    <property type="match status" value="1"/>
</dbReference>
<proteinExistence type="inferred from homology"/>
<accession>A0ABW2K6E2</accession>
<organism evidence="5 6">
    <name type="scientific">Halobacillus campisalis</name>
    <dbReference type="NCBI Taxonomy" id="435909"/>
    <lineage>
        <taxon>Bacteria</taxon>
        <taxon>Bacillati</taxon>
        <taxon>Bacillota</taxon>
        <taxon>Bacilli</taxon>
        <taxon>Bacillales</taxon>
        <taxon>Bacillaceae</taxon>
        <taxon>Halobacillus</taxon>
    </lineage>
</organism>
<dbReference type="NCBIfam" id="TIGR00202">
    <property type="entry name" value="csrA"/>
    <property type="match status" value="1"/>
</dbReference>
<comment type="function">
    <text evidence="4">A translational regulator that binds mRNA to regulate translation initiation and/or mRNA stability. Usually binds in the 5'-UTR at or near the Shine-Dalgarno sequence preventing ribosome-binding, thus repressing translation. Its main target seems to be the major flagellin gene, while its function is anatagonized by FliW.</text>
</comment>
<keyword evidence="1 4" id="KW-0963">Cytoplasm</keyword>
<comment type="subcellular location">
    <subcellularLocation>
        <location evidence="4">Cytoplasm</location>
    </subcellularLocation>
</comment>
<dbReference type="InterPro" id="IPR036107">
    <property type="entry name" value="CsrA_sf"/>
</dbReference>
<dbReference type="RefSeq" id="WP_289215821.1">
    <property type="nucleotide sequence ID" value="NZ_JAPVRC010000004.1"/>
</dbReference>
<reference evidence="6" key="1">
    <citation type="journal article" date="2019" name="Int. J. Syst. Evol. Microbiol.">
        <title>The Global Catalogue of Microorganisms (GCM) 10K type strain sequencing project: providing services to taxonomists for standard genome sequencing and annotation.</title>
        <authorList>
            <consortium name="The Broad Institute Genomics Platform"/>
            <consortium name="The Broad Institute Genome Sequencing Center for Infectious Disease"/>
            <person name="Wu L."/>
            <person name="Ma J."/>
        </authorList>
    </citation>
    <scope>NUCLEOTIDE SEQUENCE [LARGE SCALE GENOMIC DNA]</scope>
    <source>
        <strain evidence="6">CCUG 73951</strain>
    </source>
</reference>
<dbReference type="SUPFAM" id="SSF117130">
    <property type="entry name" value="CsrA-like"/>
    <property type="match status" value="1"/>
</dbReference>
<evidence type="ECO:0000256" key="4">
    <source>
        <dbReference type="HAMAP-Rule" id="MF_00167"/>
    </source>
</evidence>
<dbReference type="Pfam" id="PF02599">
    <property type="entry name" value="CsrA"/>
    <property type="match status" value="1"/>
</dbReference>
<gene>
    <name evidence="4 5" type="primary">csrA</name>
    <name evidence="5" type="ORF">ACFQMN_13445</name>
</gene>
<comment type="caution">
    <text evidence="5">The sequence shown here is derived from an EMBL/GenBank/DDBJ whole genome shotgun (WGS) entry which is preliminary data.</text>
</comment>
<evidence type="ECO:0000256" key="1">
    <source>
        <dbReference type="ARBA" id="ARBA00022490"/>
    </source>
</evidence>
<keyword evidence="4" id="KW-1005">Bacterial flagellum biogenesis</keyword>
<dbReference type="PANTHER" id="PTHR34984">
    <property type="entry name" value="CARBON STORAGE REGULATOR"/>
    <property type="match status" value="1"/>
</dbReference>